<dbReference type="RefSeq" id="WP_100358139.1">
    <property type="nucleotide sequence ID" value="NZ_PGOZ01000025.1"/>
</dbReference>
<organism evidence="2 3">
    <name type="scientific">Acinetobacter pseudolwoffii</name>
    <dbReference type="NCBI Taxonomy" id="2053287"/>
    <lineage>
        <taxon>Bacteria</taxon>
        <taxon>Pseudomonadati</taxon>
        <taxon>Pseudomonadota</taxon>
        <taxon>Gammaproteobacteria</taxon>
        <taxon>Moraxellales</taxon>
        <taxon>Moraxellaceae</taxon>
        <taxon>Acinetobacter</taxon>
    </lineage>
</organism>
<dbReference type="InterPro" id="IPR003423">
    <property type="entry name" value="OMP_efflux"/>
</dbReference>
<dbReference type="Pfam" id="PF02321">
    <property type="entry name" value="OEP"/>
    <property type="match status" value="1"/>
</dbReference>
<accession>A0A2H9UIA7</accession>
<dbReference type="PANTHER" id="PTHR30203">
    <property type="entry name" value="OUTER MEMBRANE CATION EFFLUX PROTEIN"/>
    <property type="match status" value="1"/>
</dbReference>
<proteinExistence type="inferred from homology"/>
<dbReference type="InterPro" id="IPR010131">
    <property type="entry name" value="MdtP/NodT-like"/>
</dbReference>
<protein>
    <submittedName>
        <fullName evidence="2">TolC family protein</fullName>
    </submittedName>
</protein>
<evidence type="ECO:0000313" key="2">
    <source>
        <dbReference type="EMBL" id="PJI31443.1"/>
    </source>
</evidence>
<reference evidence="2 3" key="2">
    <citation type="submission" date="2017-12" db="EMBL/GenBank/DDBJ databases">
        <title>Revising the taxonomy of the Acinetobacter lwoffii group: the description of Acinetobacter pseudolwoffii sp. nov. and emended description of Acinetobacter lwoffii.</title>
        <authorList>
            <person name="Nemec A."/>
        </authorList>
    </citation>
    <scope>NUCLEOTIDE SEQUENCE [LARGE SCALE GENOMIC DNA]</scope>
    <source>
        <strain evidence="2 3">ANC 5347</strain>
    </source>
</reference>
<dbReference type="EMBL" id="PGOZ01000025">
    <property type="protein sequence ID" value="PJI31443.1"/>
    <property type="molecule type" value="Genomic_DNA"/>
</dbReference>
<reference evidence="2 3" key="1">
    <citation type="submission" date="2017-11" db="EMBL/GenBank/DDBJ databases">
        <authorList>
            <person name="Han C.G."/>
        </authorList>
    </citation>
    <scope>NUCLEOTIDE SEQUENCE [LARGE SCALE GENOMIC DNA]</scope>
    <source>
        <strain evidence="2 3">ANC 5347</strain>
    </source>
</reference>
<dbReference type="PANTHER" id="PTHR30203:SF23">
    <property type="entry name" value="OUTER MEMBRANE EFFLUX PROTEIN"/>
    <property type="match status" value="1"/>
</dbReference>
<dbReference type="Gene3D" id="1.20.1600.10">
    <property type="entry name" value="Outer membrane efflux proteins (OEP)"/>
    <property type="match status" value="1"/>
</dbReference>
<gene>
    <name evidence="2" type="ORF">CU320_14110</name>
</gene>
<comment type="caution">
    <text evidence="2">The sequence shown here is derived from an EMBL/GenBank/DDBJ whole genome shotgun (WGS) entry which is preliminary data.</text>
</comment>
<comment type="similarity">
    <text evidence="1">Belongs to the outer membrane factor (OMF) (TC 1.B.17) family.</text>
</comment>
<dbReference type="GO" id="GO:0015562">
    <property type="term" value="F:efflux transmembrane transporter activity"/>
    <property type="evidence" value="ECO:0007669"/>
    <property type="project" value="InterPro"/>
</dbReference>
<sequence length="442" mass="50682">MSFQNMTFTSQCIAIGLLLVGIQNSYTYASEISNFQDALVKVQLYQSQSESQIQRQQLATLNIQNSRLWQNPVFSIEQNGFDSNQEQELSIGISQPLDVFGQRKINQKIALISEQQLHLQEQLWQAQSELVVKYAWAQYLLSETETTIFAKQLKLSQSNLNSAKKRYQAGSIALVDYERTQIEHLDSQRQYQQALLELQASQRQLSNLWGDSQPSLSVLSNKVVWPSEIERSVEKNIQQGWLEKLYALNKQQSQQKVENLRIKNLPQPTLNLGMTQTKSPQSLDEKTLALGVEIPLNIFNRQQYTIPMAERQQQLLNQVQQRELKQQILEIANRLNELKGLRQQFDAINTQIQLSEKVHSRTLQGFQAGKFSVTDMHQTSLQLQNLRLVQLQILKQAWQIGLSVEALSLGTSYEEISQSNAYSQLNKKAFVETQNLLNGQGE</sequence>
<dbReference type="Proteomes" id="UP000242351">
    <property type="component" value="Unassembled WGS sequence"/>
</dbReference>
<evidence type="ECO:0000256" key="1">
    <source>
        <dbReference type="ARBA" id="ARBA00007613"/>
    </source>
</evidence>
<name>A0A2H9UIA7_9GAMM</name>
<dbReference type="SUPFAM" id="SSF56954">
    <property type="entry name" value="Outer membrane efflux proteins (OEP)"/>
    <property type="match status" value="1"/>
</dbReference>
<dbReference type="AlphaFoldDB" id="A0A2H9UIA7"/>
<evidence type="ECO:0000313" key="3">
    <source>
        <dbReference type="Proteomes" id="UP000242351"/>
    </source>
</evidence>